<sequence length="267" mass="28655">MDTAIAPQLSSCVFLWERLPLVPSTIVSSSKSSLVRLPSLSSMTTVSTARSDPTSTVGSSPQFVALNDIVSPPNELGLARLPAISFMVNRDASPKSNYSPVNKESTDLWKQYHDTTNAWLQLPEQPHHNVRADATCRQQPMPTIALSPDCSNTCDRAKRTAAAKLCGKTDCNKRAKAGGFCISHGGGLRCINAHCTKHALSLGLCIRHGGGKRCTVEGCYNASRKAGVCWSHGGKRQCKVEGCNKGPKTGGYCWRHGSKMKNKAAAV</sequence>
<dbReference type="PANTHER" id="PTHR31827">
    <property type="entry name" value="EMB|CAB89363.1"/>
    <property type="match status" value="1"/>
</dbReference>
<feature type="domain" description="WRKY19-like zinc finger" evidence="1">
    <location>
        <begin position="234"/>
        <end position="257"/>
    </location>
</feature>
<dbReference type="EMBL" id="CANTFL010000057">
    <property type="protein sequence ID" value="CAI5710369.1"/>
    <property type="molecule type" value="Genomic_DNA"/>
</dbReference>
<gene>
    <name evidence="2" type="ORF">HBR001_LOCUS456</name>
</gene>
<dbReference type="InterPro" id="IPR056866">
    <property type="entry name" value="Znf_WRKY19"/>
</dbReference>
<dbReference type="PANTHER" id="PTHR31827:SF1">
    <property type="entry name" value="EMB|CAB89363.1"/>
    <property type="match status" value="1"/>
</dbReference>
<protein>
    <recommendedName>
        <fullName evidence="1">WRKY19-like zinc finger domain-containing protein</fullName>
    </recommendedName>
</protein>
<feature type="domain" description="WRKY19-like zinc finger" evidence="1">
    <location>
        <begin position="164"/>
        <end position="186"/>
    </location>
</feature>
<keyword evidence="3" id="KW-1185">Reference proteome</keyword>
<comment type="caution">
    <text evidence="2">The sequence shown here is derived from an EMBL/GenBank/DDBJ whole genome shotgun (WGS) entry which is preliminary data.</text>
</comment>
<dbReference type="AlphaFoldDB" id="A0AAV0SXJ2"/>
<dbReference type="Proteomes" id="UP001162031">
    <property type="component" value="Unassembled WGS sequence"/>
</dbReference>
<accession>A0AAV0SXJ2</accession>
<dbReference type="Pfam" id="PF24906">
    <property type="entry name" value="Zf_WRKY19"/>
    <property type="match status" value="2"/>
</dbReference>
<evidence type="ECO:0000313" key="2">
    <source>
        <dbReference type="EMBL" id="CAI5710369.1"/>
    </source>
</evidence>
<organism evidence="2 3">
    <name type="scientific">Hyaloperonospora brassicae</name>
    <name type="common">Brassica downy mildew</name>
    <name type="synonym">Peronospora brassicae</name>
    <dbReference type="NCBI Taxonomy" id="162125"/>
    <lineage>
        <taxon>Eukaryota</taxon>
        <taxon>Sar</taxon>
        <taxon>Stramenopiles</taxon>
        <taxon>Oomycota</taxon>
        <taxon>Peronosporomycetes</taxon>
        <taxon>Peronosporales</taxon>
        <taxon>Peronosporaceae</taxon>
        <taxon>Hyaloperonospora</taxon>
    </lineage>
</organism>
<proteinExistence type="predicted"/>
<evidence type="ECO:0000259" key="1">
    <source>
        <dbReference type="Pfam" id="PF24906"/>
    </source>
</evidence>
<reference evidence="2" key="1">
    <citation type="submission" date="2022-12" db="EMBL/GenBank/DDBJ databases">
        <authorList>
            <person name="Webb A."/>
        </authorList>
    </citation>
    <scope>NUCLEOTIDE SEQUENCE</scope>
    <source>
        <strain evidence="2">Hp1</strain>
    </source>
</reference>
<name>A0AAV0SXJ2_HYABA</name>
<evidence type="ECO:0000313" key="3">
    <source>
        <dbReference type="Proteomes" id="UP001162031"/>
    </source>
</evidence>